<dbReference type="AlphaFoldDB" id="A0A5J4LVY7"/>
<dbReference type="InterPro" id="IPR036059">
    <property type="entry name" value="TldD/PmbA_sf"/>
</dbReference>
<gene>
    <name evidence="7" type="ORF">San01_69460</name>
</gene>
<dbReference type="InterPro" id="IPR035068">
    <property type="entry name" value="TldD/PmbA_N"/>
</dbReference>
<evidence type="ECO:0000256" key="1">
    <source>
        <dbReference type="ARBA" id="ARBA00005836"/>
    </source>
</evidence>
<feature type="domain" description="Metalloprotease TldD/E N-terminal" evidence="5">
    <location>
        <begin position="35"/>
        <end position="99"/>
    </location>
</feature>
<name>A0A5J4LVY7_9ACTN</name>
<dbReference type="GO" id="GO:0008237">
    <property type="term" value="F:metallopeptidase activity"/>
    <property type="evidence" value="ECO:0007669"/>
    <property type="project" value="UniProtKB-KW"/>
</dbReference>
<dbReference type="EMBL" id="BLAG01000029">
    <property type="protein sequence ID" value="GES34458.1"/>
    <property type="molecule type" value="Genomic_DNA"/>
</dbReference>
<dbReference type="InterPro" id="IPR045569">
    <property type="entry name" value="Metalloprtase-TldD/E_C"/>
</dbReference>
<dbReference type="Gene3D" id="3.30.2290.10">
    <property type="entry name" value="PmbA/TldD superfamily"/>
    <property type="match status" value="1"/>
</dbReference>
<dbReference type="RefSeq" id="WP_086717229.1">
    <property type="nucleotide sequence ID" value="NZ_BLAG01000029.1"/>
</dbReference>
<sequence length="509" mass="54523">MPAPHAVDETFLALPLRALADAALARARALGADHADFRLERIRSASWRLRDARTSGTSDTTDLGYAVRVVHGGAWGFASGVDLTMDAAARVASQAVAMAKLSAKVIQAAGSDERVELADEPAHPDRTWVSSYEINPFDVADADKSGLLAEWSARLLAAEGVAHVDAALLTVQENKFYADSAGTSTTQQRVRLHPQLTAVAVDPASGDFDSMRTLAPPVGRGWEYLTDGRYDWDGELARLPEHLAEKMRAPGVEAGTYDLVVDPSNLWLTIHESIGHATELDRALGYEAAYAGTSFATFDQLGKLAYGSELMNVTGDRTAEHGLATIGYDDEGVAAQSWDLIKDGTLVGYQLDRRIARLTGFARSNGCAYADSPGHVPVQRMANVSLQPAADGPSTQDLISGVERGIYLVGDRSWSIDMQRYNFQFTQQRAYAIRNGRLAGQLREVAYQATTTDFWGSMAAVGGPQTYVLGGAFNCGKAQPGQVAAVSHGCPSALFEGVNVLNTTQEAGR</sequence>
<dbReference type="GO" id="GO:0006508">
    <property type="term" value="P:proteolysis"/>
    <property type="evidence" value="ECO:0007669"/>
    <property type="project" value="UniProtKB-KW"/>
</dbReference>
<organism evidence="7 8">
    <name type="scientific">Streptomyces angustmyceticus</name>
    <dbReference type="NCBI Taxonomy" id="285578"/>
    <lineage>
        <taxon>Bacteria</taxon>
        <taxon>Bacillati</taxon>
        <taxon>Actinomycetota</taxon>
        <taxon>Actinomycetes</taxon>
        <taxon>Kitasatosporales</taxon>
        <taxon>Streptomycetaceae</taxon>
        <taxon>Streptomyces</taxon>
    </lineage>
</organism>
<dbReference type="InterPro" id="IPR051463">
    <property type="entry name" value="Peptidase_U62_metallo"/>
</dbReference>
<dbReference type="InterPro" id="IPR002510">
    <property type="entry name" value="Metalloprtase-TldD/E_N"/>
</dbReference>
<evidence type="ECO:0000259" key="6">
    <source>
        <dbReference type="Pfam" id="PF19289"/>
    </source>
</evidence>
<feature type="domain" description="Metalloprotease TldD/E C-terminal" evidence="6">
    <location>
        <begin position="255"/>
        <end position="500"/>
    </location>
</feature>
<dbReference type="Proteomes" id="UP000325598">
    <property type="component" value="Unassembled WGS sequence"/>
</dbReference>
<keyword evidence="8" id="KW-1185">Reference proteome</keyword>
<dbReference type="OrthoDB" id="9803213at2"/>
<dbReference type="PANTHER" id="PTHR30624">
    <property type="entry name" value="UNCHARACTERIZED PROTEIN TLDD AND PMBA"/>
    <property type="match status" value="1"/>
</dbReference>
<keyword evidence="4" id="KW-0482">Metalloprotease</keyword>
<dbReference type="GO" id="GO:0005829">
    <property type="term" value="C:cytosol"/>
    <property type="evidence" value="ECO:0007669"/>
    <property type="project" value="TreeGrafter"/>
</dbReference>
<dbReference type="SUPFAM" id="SSF111283">
    <property type="entry name" value="Putative modulator of DNA gyrase, PmbA/TldD"/>
    <property type="match status" value="1"/>
</dbReference>
<dbReference type="GeneID" id="96754685"/>
<dbReference type="PANTHER" id="PTHR30624:SF10">
    <property type="entry name" value="CONSERVED PROTEIN"/>
    <property type="match status" value="1"/>
</dbReference>
<accession>A0A5J4LVY7</accession>
<evidence type="ECO:0000256" key="2">
    <source>
        <dbReference type="ARBA" id="ARBA00022670"/>
    </source>
</evidence>
<evidence type="ECO:0000256" key="4">
    <source>
        <dbReference type="ARBA" id="ARBA00023049"/>
    </source>
</evidence>
<evidence type="ECO:0000313" key="8">
    <source>
        <dbReference type="Proteomes" id="UP000325598"/>
    </source>
</evidence>
<protein>
    <submittedName>
        <fullName evidence="7">Modulator of DNA gyrase</fullName>
    </submittedName>
</protein>
<evidence type="ECO:0000313" key="7">
    <source>
        <dbReference type="EMBL" id="GES34458.1"/>
    </source>
</evidence>
<reference evidence="7 8" key="1">
    <citation type="submission" date="2019-10" db="EMBL/GenBank/DDBJ databases">
        <title>Whole genome shotgun sequence of Streptomyces angustmyceticus NBRC 3934.</title>
        <authorList>
            <person name="Hosoyama A."/>
            <person name="Ichikawa N."/>
            <person name="Kimura A."/>
            <person name="Kitahashi Y."/>
            <person name="Komaki H."/>
            <person name="Uohara A."/>
        </authorList>
    </citation>
    <scope>NUCLEOTIDE SEQUENCE [LARGE SCALE GENOMIC DNA]</scope>
    <source>
        <strain evidence="7 8">NBRC 3934</strain>
    </source>
</reference>
<dbReference type="Pfam" id="PF01523">
    <property type="entry name" value="PmbA_TldD_1st"/>
    <property type="match status" value="1"/>
</dbReference>
<evidence type="ECO:0000256" key="3">
    <source>
        <dbReference type="ARBA" id="ARBA00022801"/>
    </source>
</evidence>
<proteinExistence type="inferred from homology"/>
<keyword evidence="2" id="KW-0645">Protease</keyword>
<evidence type="ECO:0000259" key="5">
    <source>
        <dbReference type="Pfam" id="PF01523"/>
    </source>
</evidence>
<keyword evidence="3" id="KW-0378">Hydrolase</keyword>
<comment type="similarity">
    <text evidence="1">Belongs to the peptidase U62 family.</text>
</comment>
<dbReference type="Pfam" id="PF19289">
    <property type="entry name" value="PmbA_TldD_3rd"/>
    <property type="match status" value="1"/>
</dbReference>
<comment type="caution">
    <text evidence="7">The sequence shown here is derived from an EMBL/GenBank/DDBJ whole genome shotgun (WGS) entry which is preliminary data.</text>
</comment>
<dbReference type="FunFam" id="3.30.2290.10:FF:000003">
    <property type="entry name" value="Zinc-dependent protease, TldD/PmbA family"/>
    <property type="match status" value="1"/>
</dbReference>